<keyword evidence="3" id="KW-1185">Reference proteome</keyword>
<name>A0ABX1GSH5_9FLAO</name>
<dbReference type="InterPro" id="IPR051532">
    <property type="entry name" value="Ester_Hydrolysis_Enzymes"/>
</dbReference>
<dbReference type="Proteomes" id="UP000718451">
    <property type="component" value="Unassembled WGS sequence"/>
</dbReference>
<dbReference type="InterPro" id="IPR013830">
    <property type="entry name" value="SGNH_hydro"/>
</dbReference>
<evidence type="ECO:0000313" key="2">
    <source>
        <dbReference type="EMBL" id="NKI32903.1"/>
    </source>
</evidence>
<reference evidence="2 3" key="1">
    <citation type="submission" date="2020-04" db="EMBL/GenBank/DDBJ databases">
        <authorList>
            <person name="Yoon J."/>
        </authorList>
    </citation>
    <scope>NUCLEOTIDE SEQUENCE [LARGE SCALE GENOMIC DNA]</scope>
    <source>
        <strain evidence="2 3">DJ-13</strain>
    </source>
</reference>
<accession>A0ABX1GSH5</accession>
<sequence length="212" mass="24944">MLLSLFLLLSGLVFGQKNVGYSQEVNNIQERIKKTWNHKESAIVFTGSSSIRLWKDLQERFPQTQILNTGFGGSESYDLLGYIDELVINYNPKKVFVYEGDNDIANGKKWREILNNLERITDKIHKKLPNTEVYLISAKPSIDRWKLRRKYRRLNKEIKNYAQRVAHVTFVDVWQVMLNGRKLNKSLFIEDGLHMTKDGYDIWEKELKPHVN</sequence>
<dbReference type="Pfam" id="PF13472">
    <property type="entry name" value="Lipase_GDSL_2"/>
    <property type="match status" value="1"/>
</dbReference>
<dbReference type="Gene3D" id="3.40.50.1110">
    <property type="entry name" value="SGNH hydrolase"/>
    <property type="match status" value="1"/>
</dbReference>
<gene>
    <name evidence="2" type="ORF">HCU67_13180</name>
</gene>
<dbReference type="EMBL" id="JAAWWL010000002">
    <property type="protein sequence ID" value="NKI32903.1"/>
    <property type="molecule type" value="Genomic_DNA"/>
</dbReference>
<dbReference type="PANTHER" id="PTHR30383">
    <property type="entry name" value="THIOESTERASE 1/PROTEASE 1/LYSOPHOSPHOLIPASE L1"/>
    <property type="match status" value="1"/>
</dbReference>
<organism evidence="2 3">
    <name type="scientific">Croceivirga thetidis</name>
    <dbReference type="NCBI Taxonomy" id="2721623"/>
    <lineage>
        <taxon>Bacteria</taxon>
        <taxon>Pseudomonadati</taxon>
        <taxon>Bacteroidota</taxon>
        <taxon>Flavobacteriia</taxon>
        <taxon>Flavobacteriales</taxon>
        <taxon>Flavobacteriaceae</taxon>
        <taxon>Croceivirga</taxon>
    </lineage>
</organism>
<feature type="domain" description="SGNH hydrolase-type esterase" evidence="1">
    <location>
        <begin position="54"/>
        <end position="202"/>
    </location>
</feature>
<dbReference type="PANTHER" id="PTHR30383:SF5">
    <property type="entry name" value="SGNH HYDROLASE-TYPE ESTERASE DOMAIN-CONTAINING PROTEIN"/>
    <property type="match status" value="1"/>
</dbReference>
<dbReference type="InterPro" id="IPR036514">
    <property type="entry name" value="SGNH_hydro_sf"/>
</dbReference>
<evidence type="ECO:0000313" key="3">
    <source>
        <dbReference type="Proteomes" id="UP000718451"/>
    </source>
</evidence>
<evidence type="ECO:0000259" key="1">
    <source>
        <dbReference type="Pfam" id="PF13472"/>
    </source>
</evidence>
<protein>
    <submittedName>
        <fullName evidence="2">G-D-S-L family lipolytic protein</fullName>
    </submittedName>
</protein>
<proteinExistence type="predicted"/>
<comment type="caution">
    <text evidence="2">The sequence shown here is derived from an EMBL/GenBank/DDBJ whole genome shotgun (WGS) entry which is preliminary data.</text>
</comment>
<dbReference type="SUPFAM" id="SSF52266">
    <property type="entry name" value="SGNH hydrolase"/>
    <property type="match status" value="1"/>
</dbReference>